<dbReference type="Proteomes" id="UP000220629">
    <property type="component" value="Unassembled WGS sequence"/>
</dbReference>
<sequence length="223" mass="23558">MAMLGQAAVLIWNDVLDSAESAFYAWHDKEHIPERLALPGFLRGRRYRGDGEPAWLTVYEAEDLAVLTSPAYLERLNHPTPLTRATVQAFRNTARSICRVERSAGGSTGGHALTLHLPAGLALDVEALFARLLGMTGVLAAHLLTADEAASRIDTAESRQRAFVVPARVLMVEASTPAAAQAALDLLVEAAGAAGGDAARVATAAGAGIYALEISRLPARDPL</sequence>
<dbReference type="AlphaFoldDB" id="A0A2A7SDD6"/>
<dbReference type="RefSeq" id="WP_098151520.1">
    <property type="nucleotide sequence ID" value="NZ_CADEPO010000007.1"/>
</dbReference>
<gene>
    <name evidence="1" type="ORF">CRM94_03520</name>
</gene>
<proteinExistence type="predicted"/>
<accession>A0A2A7SDD6</accession>
<evidence type="ECO:0000313" key="2">
    <source>
        <dbReference type="Proteomes" id="UP000220629"/>
    </source>
</evidence>
<evidence type="ECO:0000313" key="1">
    <source>
        <dbReference type="EMBL" id="PEH41305.1"/>
    </source>
</evidence>
<organism evidence="1 2">
    <name type="scientific">Burkholderia gladioli</name>
    <name type="common">Pseudomonas marginata</name>
    <name type="synonym">Phytomonas marginata</name>
    <dbReference type="NCBI Taxonomy" id="28095"/>
    <lineage>
        <taxon>Bacteria</taxon>
        <taxon>Pseudomonadati</taxon>
        <taxon>Pseudomonadota</taxon>
        <taxon>Betaproteobacteria</taxon>
        <taxon>Burkholderiales</taxon>
        <taxon>Burkholderiaceae</taxon>
        <taxon>Burkholderia</taxon>
    </lineage>
</organism>
<protein>
    <submittedName>
        <fullName evidence="1">Uncharacterized protein</fullName>
    </submittedName>
</protein>
<dbReference type="EMBL" id="PDDY01000001">
    <property type="protein sequence ID" value="PEH41305.1"/>
    <property type="molecule type" value="Genomic_DNA"/>
</dbReference>
<comment type="caution">
    <text evidence="1">The sequence shown here is derived from an EMBL/GenBank/DDBJ whole genome shotgun (WGS) entry which is preliminary data.</text>
</comment>
<reference evidence="2" key="1">
    <citation type="submission" date="2017-09" db="EMBL/GenBank/DDBJ databases">
        <title>FDA dAtabase for Regulatory Grade micrObial Sequences (FDA-ARGOS): Supporting development and validation of Infectious Disease Dx tests.</title>
        <authorList>
            <person name="Minogue T."/>
            <person name="Wolcott M."/>
            <person name="Wasieloski L."/>
            <person name="Aguilar W."/>
            <person name="Moore D."/>
            <person name="Tallon L."/>
            <person name="Sadzewicz L."/>
            <person name="Ott S."/>
            <person name="Zhao X."/>
            <person name="Nagaraj S."/>
            <person name="Vavikolanu K."/>
            <person name="Aluvathingal J."/>
            <person name="Nadendla S."/>
            <person name="Sichtig H."/>
        </authorList>
    </citation>
    <scope>NUCLEOTIDE SEQUENCE [LARGE SCALE GENOMIC DNA]</scope>
    <source>
        <strain evidence="2">FDAARGOS_390</strain>
    </source>
</reference>
<name>A0A2A7SDD6_BURGA</name>